<dbReference type="SUPFAM" id="SSF116734">
    <property type="entry name" value="DNA methylase specificity domain"/>
    <property type="match status" value="2"/>
</dbReference>
<dbReference type="REBASE" id="39419">
    <property type="entry name" value="S2.MpuKS1ORF523P"/>
</dbReference>
<proteinExistence type="inferred from homology"/>
<name>A0A7U4E9T9_MYCPK</name>
<keyword evidence="3" id="KW-0238">DNA-binding</keyword>
<dbReference type="CDD" id="cd17275">
    <property type="entry name" value="RMtype1_S_MjaORF132P-TRD1-CR1_like"/>
    <property type="match status" value="1"/>
</dbReference>
<dbReference type="RefSeq" id="WP_014035234.1">
    <property type="nucleotide sequence ID" value="NC_015946.1"/>
</dbReference>
<accession>A0A7U4E9T9</accession>
<comment type="similarity">
    <text evidence="1">Belongs to the type-I restriction system S methylase family.</text>
</comment>
<dbReference type="KEGG" id="mpf:MPUT_0522"/>
<organism evidence="5 6">
    <name type="scientific">Mycoplasma putrefaciens (strain ATCC 15718 / NCTC 10155 / C30 KS-1 / KS-1)</name>
    <dbReference type="NCBI Taxonomy" id="743965"/>
    <lineage>
        <taxon>Bacteria</taxon>
        <taxon>Bacillati</taxon>
        <taxon>Mycoplasmatota</taxon>
        <taxon>Mollicutes</taxon>
        <taxon>Mycoplasmataceae</taxon>
        <taxon>Mycoplasma</taxon>
    </lineage>
</organism>
<dbReference type="PANTHER" id="PTHR30408">
    <property type="entry name" value="TYPE-1 RESTRICTION ENZYME ECOKI SPECIFICITY PROTEIN"/>
    <property type="match status" value="1"/>
</dbReference>
<dbReference type="GO" id="GO:0009307">
    <property type="term" value="P:DNA restriction-modification system"/>
    <property type="evidence" value="ECO:0007669"/>
    <property type="project" value="UniProtKB-KW"/>
</dbReference>
<dbReference type="Gene3D" id="3.90.220.20">
    <property type="entry name" value="DNA methylase specificity domains"/>
    <property type="match status" value="2"/>
</dbReference>
<dbReference type="InterPro" id="IPR000055">
    <property type="entry name" value="Restrct_endonuc_typeI_TRD"/>
</dbReference>
<dbReference type="EMBL" id="CP003021">
    <property type="protein sequence ID" value="AEM68879.1"/>
    <property type="molecule type" value="Genomic_DNA"/>
</dbReference>
<dbReference type="InterPro" id="IPR052021">
    <property type="entry name" value="Type-I_RS_S_subunit"/>
</dbReference>
<sequence>MKQNELFPKIRFKEFTNTWEQEKLENIVDRGGTGGTPNTSNPKYYNGKIPFLTISDLTKTDGHIYSTEKKITKEGLNSSSAWVVPKGSLTLSIYATIGKIGILNNDTATSQAFYSMVIKDDSIRKYLFYYFKKCDLQNYWFRLISTGTQANLNSEKIRNSIIKIPKNFQEREKLVTLLSNLDQLIAFHQCKLNLLKNAKNRLLEKMFCDEKSQFPTIRFKEFTNTWEQEKFNELVKYQSSRMTLKDLTHNEKYDVYDANKIAGKTNNQPITEEYISIIKYGAAAGTTRLLPKNTMVLSTMGVILANNSNIRFIYFLISSKSNFSKEINGSTIPHIYFKDYGKKIYCIPFINEQSKISSLFYNLDSLITLHQRKLELLKNVKNALLEKMFV</sequence>
<feature type="domain" description="Type I restriction modification DNA specificity" evidence="4">
    <location>
        <begin position="225"/>
        <end position="378"/>
    </location>
</feature>
<evidence type="ECO:0000259" key="4">
    <source>
        <dbReference type="Pfam" id="PF01420"/>
    </source>
</evidence>
<evidence type="ECO:0000256" key="1">
    <source>
        <dbReference type="ARBA" id="ARBA00010923"/>
    </source>
</evidence>
<evidence type="ECO:0000256" key="2">
    <source>
        <dbReference type="ARBA" id="ARBA00022747"/>
    </source>
</evidence>
<reference evidence="5 6" key="1">
    <citation type="journal article" date="2011" name="J. Bacteriol.">
        <title>Genome Sequence of Mycoplasma putrefaciens Type Strain KS1.</title>
        <authorList>
            <person name="Calcutt M.J."/>
            <person name="Foecking M.F."/>
        </authorList>
    </citation>
    <scope>NUCLEOTIDE SEQUENCE [LARGE SCALE GENOMIC DNA]</scope>
    <source>
        <strain evidence="6">ATCC 15718 / NCTC 10155 / C30 KS-1 / KS-1</strain>
    </source>
</reference>
<evidence type="ECO:0000256" key="3">
    <source>
        <dbReference type="ARBA" id="ARBA00023125"/>
    </source>
</evidence>
<dbReference type="AlphaFoldDB" id="A0A7U4E9T9"/>
<dbReference type="Gene3D" id="1.10.287.1120">
    <property type="entry name" value="Bipartite methylase S protein"/>
    <property type="match status" value="1"/>
</dbReference>
<dbReference type="Proteomes" id="UP000008907">
    <property type="component" value="Chromosome"/>
</dbReference>
<dbReference type="GO" id="GO:0003677">
    <property type="term" value="F:DNA binding"/>
    <property type="evidence" value="ECO:0007669"/>
    <property type="project" value="UniProtKB-KW"/>
</dbReference>
<dbReference type="Pfam" id="PF01420">
    <property type="entry name" value="Methylase_S"/>
    <property type="match status" value="2"/>
</dbReference>
<evidence type="ECO:0000313" key="6">
    <source>
        <dbReference type="Proteomes" id="UP000008907"/>
    </source>
</evidence>
<evidence type="ECO:0000313" key="5">
    <source>
        <dbReference type="EMBL" id="AEM68879.1"/>
    </source>
</evidence>
<feature type="domain" description="Type I restriction modification DNA specificity" evidence="4">
    <location>
        <begin position="18"/>
        <end position="196"/>
    </location>
</feature>
<protein>
    <submittedName>
        <fullName evidence="5">Type I restriction modification DNA specificity protein</fullName>
    </submittedName>
</protein>
<dbReference type="InterPro" id="IPR044946">
    <property type="entry name" value="Restrct_endonuc_typeI_TRD_sf"/>
</dbReference>
<dbReference type="PANTHER" id="PTHR30408:SF12">
    <property type="entry name" value="TYPE I RESTRICTION ENZYME MJAVIII SPECIFICITY SUBUNIT"/>
    <property type="match status" value="1"/>
</dbReference>
<keyword evidence="2" id="KW-0680">Restriction system</keyword>
<gene>
    <name evidence="5" type="primary">hsdS-2</name>
    <name evidence="5" type="ordered locus">MPUT_0522</name>
</gene>